<dbReference type="EMBL" id="PJMY01000003">
    <property type="protein sequence ID" value="PKV93997.1"/>
    <property type="molecule type" value="Genomic_DNA"/>
</dbReference>
<sequence length="199" mass="20803">MHEPGNETPSKAEWRTRILRARAELPPEAHAREAAALATAASSIQAETVCAYLPFGTEPGQISLVNALAATGARVLLPVIPDAPGPLDWAEYTGPDALIPGRLRGVLEPSGPRLGTTAAASAQLMLIPALAVDRHGTRLGRGAGYYDRTLTAAAGIARVAVVREQEVLDRLPAEPQDVPMTAVLTPSGLIQLPTTATAR</sequence>
<organism evidence="6 7">
    <name type="scientific">Amycolatopsis echigonensis</name>
    <dbReference type="NCBI Taxonomy" id="2576905"/>
    <lineage>
        <taxon>Bacteria</taxon>
        <taxon>Bacillati</taxon>
        <taxon>Actinomycetota</taxon>
        <taxon>Actinomycetes</taxon>
        <taxon>Pseudonocardiales</taxon>
        <taxon>Pseudonocardiaceae</taxon>
        <taxon>Amycolatopsis</taxon>
    </lineage>
</organism>
<keyword evidence="2 4" id="KW-0547">Nucleotide-binding</keyword>
<dbReference type="GO" id="GO:0009396">
    <property type="term" value="P:folic acid-containing compound biosynthetic process"/>
    <property type="evidence" value="ECO:0007669"/>
    <property type="project" value="TreeGrafter"/>
</dbReference>
<dbReference type="AlphaFoldDB" id="A0A2N3WJE9"/>
<dbReference type="GO" id="GO:0046872">
    <property type="term" value="F:metal ion binding"/>
    <property type="evidence" value="ECO:0007669"/>
    <property type="project" value="UniProtKB-KW"/>
</dbReference>
<keyword evidence="5" id="KW-0479">Metal-binding</keyword>
<dbReference type="SUPFAM" id="SSF100950">
    <property type="entry name" value="NagB/RpiA/CoA transferase-like"/>
    <property type="match status" value="1"/>
</dbReference>
<dbReference type="OrthoDB" id="3242798at2"/>
<dbReference type="Pfam" id="PF01812">
    <property type="entry name" value="5-FTHF_cyc-lig"/>
    <property type="match status" value="1"/>
</dbReference>
<keyword evidence="7" id="KW-1185">Reference proteome</keyword>
<dbReference type="PANTHER" id="PTHR23407">
    <property type="entry name" value="ATPASE INHIBITOR/5-FORMYLTETRAHYDROFOLATE CYCLO-LIGASE"/>
    <property type="match status" value="1"/>
</dbReference>
<protein>
    <recommendedName>
        <fullName evidence="5">5-formyltetrahydrofolate cyclo-ligase</fullName>
        <ecNumber evidence="5">6.3.3.2</ecNumber>
    </recommendedName>
</protein>
<evidence type="ECO:0000313" key="7">
    <source>
        <dbReference type="Proteomes" id="UP000233750"/>
    </source>
</evidence>
<dbReference type="InterPro" id="IPR002698">
    <property type="entry name" value="FTHF_cligase"/>
</dbReference>
<accession>A0A2N3WJE9</accession>
<evidence type="ECO:0000256" key="5">
    <source>
        <dbReference type="RuleBase" id="RU361279"/>
    </source>
</evidence>
<evidence type="ECO:0000256" key="1">
    <source>
        <dbReference type="ARBA" id="ARBA00010638"/>
    </source>
</evidence>
<reference evidence="6 7" key="1">
    <citation type="submission" date="2017-12" db="EMBL/GenBank/DDBJ databases">
        <title>Sequencing the genomes of 1000 Actinobacteria strains.</title>
        <authorList>
            <person name="Klenk H.-P."/>
        </authorList>
    </citation>
    <scope>NUCLEOTIDE SEQUENCE [LARGE SCALE GENOMIC DNA]</scope>
    <source>
        <strain evidence="6 7">DSM 45165</strain>
    </source>
</reference>
<dbReference type="InterPro" id="IPR037171">
    <property type="entry name" value="NagB/RpiA_transferase-like"/>
</dbReference>
<dbReference type="RefSeq" id="WP_101437533.1">
    <property type="nucleotide sequence ID" value="NZ_PJMY01000003.1"/>
</dbReference>
<feature type="binding site" evidence="4">
    <location>
        <begin position="138"/>
        <end position="146"/>
    </location>
    <ligand>
        <name>ATP</name>
        <dbReference type="ChEBI" id="CHEBI:30616"/>
    </ligand>
</feature>
<dbReference type="Proteomes" id="UP000233750">
    <property type="component" value="Unassembled WGS sequence"/>
</dbReference>
<dbReference type="EC" id="6.3.3.2" evidence="5"/>
<dbReference type="PIRSF" id="PIRSF006806">
    <property type="entry name" value="FTHF_cligase"/>
    <property type="match status" value="1"/>
</dbReference>
<dbReference type="GO" id="GO:0035999">
    <property type="term" value="P:tetrahydrofolate interconversion"/>
    <property type="evidence" value="ECO:0007669"/>
    <property type="project" value="TreeGrafter"/>
</dbReference>
<name>A0A2N3WJE9_9PSEU</name>
<evidence type="ECO:0000256" key="2">
    <source>
        <dbReference type="ARBA" id="ARBA00022741"/>
    </source>
</evidence>
<evidence type="ECO:0000256" key="3">
    <source>
        <dbReference type="ARBA" id="ARBA00022840"/>
    </source>
</evidence>
<comment type="similarity">
    <text evidence="1 5">Belongs to the 5-formyltetrahydrofolate cyclo-ligase family.</text>
</comment>
<dbReference type="NCBIfam" id="TIGR02727">
    <property type="entry name" value="MTHFS_bact"/>
    <property type="match status" value="1"/>
</dbReference>
<feature type="binding site" evidence="4">
    <location>
        <position position="53"/>
    </location>
    <ligand>
        <name>substrate</name>
    </ligand>
</feature>
<keyword evidence="3 4" id="KW-0067">ATP-binding</keyword>
<evidence type="ECO:0000313" key="6">
    <source>
        <dbReference type="EMBL" id="PKV93997.1"/>
    </source>
</evidence>
<keyword evidence="5" id="KW-0460">Magnesium</keyword>
<gene>
    <name evidence="6" type="ORF">ATK30_4860</name>
</gene>
<dbReference type="PANTHER" id="PTHR23407:SF1">
    <property type="entry name" value="5-FORMYLTETRAHYDROFOLATE CYCLO-LIGASE"/>
    <property type="match status" value="1"/>
</dbReference>
<dbReference type="Gene3D" id="3.40.50.10420">
    <property type="entry name" value="NagB/RpiA/CoA transferase-like"/>
    <property type="match status" value="1"/>
</dbReference>
<feature type="binding site" evidence="4">
    <location>
        <begin position="11"/>
        <end position="15"/>
    </location>
    <ligand>
        <name>ATP</name>
        <dbReference type="ChEBI" id="CHEBI:30616"/>
    </ligand>
</feature>
<comment type="cofactor">
    <cofactor evidence="5">
        <name>Mg(2+)</name>
        <dbReference type="ChEBI" id="CHEBI:18420"/>
    </cofactor>
</comment>
<dbReference type="InterPro" id="IPR024185">
    <property type="entry name" value="FTHF_cligase-like_sf"/>
</dbReference>
<comment type="catalytic activity">
    <reaction evidence="5">
        <text>(6S)-5-formyl-5,6,7,8-tetrahydrofolate + ATP = (6R)-5,10-methenyltetrahydrofolate + ADP + phosphate</text>
        <dbReference type="Rhea" id="RHEA:10488"/>
        <dbReference type="ChEBI" id="CHEBI:30616"/>
        <dbReference type="ChEBI" id="CHEBI:43474"/>
        <dbReference type="ChEBI" id="CHEBI:57455"/>
        <dbReference type="ChEBI" id="CHEBI:57457"/>
        <dbReference type="ChEBI" id="CHEBI:456216"/>
        <dbReference type="EC" id="6.3.3.2"/>
    </reaction>
</comment>
<dbReference type="GO" id="GO:0030272">
    <property type="term" value="F:5-formyltetrahydrofolate cyclo-ligase activity"/>
    <property type="evidence" value="ECO:0007669"/>
    <property type="project" value="UniProtKB-EC"/>
</dbReference>
<dbReference type="GO" id="GO:0005524">
    <property type="term" value="F:ATP binding"/>
    <property type="evidence" value="ECO:0007669"/>
    <property type="project" value="UniProtKB-KW"/>
</dbReference>
<feature type="binding site" evidence="4">
    <location>
        <position position="58"/>
    </location>
    <ligand>
        <name>substrate</name>
    </ligand>
</feature>
<proteinExistence type="inferred from homology"/>
<evidence type="ECO:0000256" key="4">
    <source>
        <dbReference type="PIRSR" id="PIRSR006806-1"/>
    </source>
</evidence>
<comment type="caution">
    <text evidence="6">The sequence shown here is derived from an EMBL/GenBank/DDBJ whole genome shotgun (WGS) entry which is preliminary data.</text>
</comment>